<proteinExistence type="predicted"/>
<reference evidence="2 3" key="1">
    <citation type="submission" date="2023-10" db="EMBL/GenBank/DDBJ databases">
        <title>Nicoliella lavandulae sp. nov. isolated from Lavandula angustifolia flowers.</title>
        <authorList>
            <person name="Alcantara C."/>
            <person name="Zuniga M."/>
            <person name="Landete J.M."/>
            <person name="Monedero V."/>
        </authorList>
    </citation>
    <scope>NUCLEOTIDE SEQUENCE [LARGE SCALE GENOMIC DNA]</scope>
    <source>
        <strain evidence="2 3">Es01</strain>
    </source>
</reference>
<evidence type="ECO:0000313" key="3">
    <source>
        <dbReference type="Proteomes" id="UP001370590"/>
    </source>
</evidence>
<keyword evidence="3" id="KW-1185">Reference proteome</keyword>
<organism evidence="2 3">
    <name type="scientific">Nicoliella lavandulae</name>
    <dbReference type="NCBI Taxonomy" id="3082954"/>
    <lineage>
        <taxon>Bacteria</taxon>
        <taxon>Bacillati</taxon>
        <taxon>Bacillota</taxon>
        <taxon>Bacilli</taxon>
        <taxon>Lactobacillales</taxon>
        <taxon>Lactobacillaceae</taxon>
        <taxon>Nicoliella</taxon>
    </lineage>
</organism>
<keyword evidence="1" id="KW-0472">Membrane</keyword>
<evidence type="ECO:0000256" key="1">
    <source>
        <dbReference type="SAM" id="Phobius"/>
    </source>
</evidence>
<keyword evidence="1" id="KW-1133">Transmembrane helix</keyword>
<gene>
    <name evidence="2" type="ORF">R4146_04225</name>
</gene>
<dbReference type="RefSeq" id="WP_339960189.1">
    <property type="nucleotide sequence ID" value="NZ_JAWMWH010000001.1"/>
</dbReference>
<evidence type="ECO:0000313" key="2">
    <source>
        <dbReference type="EMBL" id="MEJ6400376.1"/>
    </source>
</evidence>
<keyword evidence="1" id="KW-0812">Transmembrane</keyword>
<accession>A0ABU8SKH8</accession>
<feature type="transmembrane region" description="Helical" evidence="1">
    <location>
        <begin position="137"/>
        <end position="165"/>
    </location>
</feature>
<feature type="transmembrane region" description="Helical" evidence="1">
    <location>
        <begin position="97"/>
        <end position="117"/>
    </location>
</feature>
<feature type="transmembrane region" description="Helical" evidence="1">
    <location>
        <begin position="172"/>
        <end position="197"/>
    </location>
</feature>
<dbReference type="EMBL" id="JAWMWH010000001">
    <property type="protein sequence ID" value="MEJ6400376.1"/>
    <property type="molecule type" value="Genomic_DNA"/>
</dbReference>
<name>A0ABU8SKH8_9LACO</name>
<comment type="caution">
    <text evidence="2">The sequence shown here is derived from an EMBL/GenBank/DDBJ whole genome shotgun (WGS) entry which is preliminary data.</text>
</comment>
<feature type="transmembrane region" description="Helical" evidence="1">
    <location>
        <begin position="233"/>
        <end position="253"/>
    </location>
</feature>
<feature type="transmembrane region" description="Helical" evidence="1">
    <location>
        <begin position="20"/>
        <end position="38"/>
    </location>
</feature>
<dbReference type="Proteomes" id="UP001370590">
    <property type="component" value="Unassembled WGS sequence"/>
</dbReference>
<sequence>MSSRTKRMFMIDLKNYFKGLCIFLLIFAIVFMVLPYLINGFSGHGWTASVFSNDLGGFLSGLVLLFTGSLMAGNFFENSFTMKMQNGFSRSQIFKNNITLIGFLSILLVLFNIIINPNQFLWLNVYKNFFKTSIIDYVLFLLISILLNYLVISLFNFLGAFFNLFSKKIRKWVVLIFFVGWTIAIIALTGFAVRGVIQLISAHWINRDTLISILEFTMTLLFGYRNHGPYNPINLIITLTVINGLISLLTRFVTLRLTIHRN</sequence>
<protein>
    <submittedName>
        <fullName evidence="2">Uncharacterized protein</fullName>
    </submittedName>
</protein>
<feature type="transmembrane region" description="Helical" evidence="1">
    <location>
        <begin position="58"/>
        <end position="76"/>
    </location>
</feature>